<reference evidence="6" key="1">
    <citation type="submission" date="2023-07" db="EMBL/GenBank/DDBJ databases">
        <title>Draft genome sequence of Agarivorans aestuarii strain ZMCS4, a CAZymes producing bacteria isolated from the marine brown algae Clodostephus spongiosus.</title>
        <authorList>
            <person name="Lorente B."/>
            <person name="Cabral C."/>
            <person name="Frias J."/>
            <person name="Faria J."/>
            <person name="Toubarro D."/>
        </authorList>
    </citation>
    <scope>NUCLEOTIDE SEQUENCE [LARGE SCALE GENOMIC DNA]</scope>
    <source>
        <strain evidence="6">ZMCS4</strain>
    </source>
</reference>
<dbReference type="NCBIfam" id="TIGR01730">
    <property type="entry name" value="RND_mfp"/>
    <property type="match status" value="1"/>
</dbReference>
<evidence type="ECO:0000313" key="5">
    <source>
        <dbReference type="EMBL" id="MEE1675117.1"/>
    </source>
</evidence>
<dbReference type="Gene3D" id="2.40.50.100">
    <property type="match status" value="1"/>
</dbReference>
<evidence type="ECO:0000256" key="3">
    <source>
        <dbReference type="SAM" id="SignalP"/>
    </source>
</evidence>
<sequence length="375" mass="40785">MPRPLFSFSFLLIPLALGVMAVNTMSQHAFAADDELFADTAVNVQQVKAFVPVLSEDYAVERQFVGQVIAKQRADIGFELAGKISKIFVDEGERVVQGDVLMQLDTELLEIEYIDLQAQLQQLAADAALVQANLKRVKSLKSDGYASAQSVDELVAQQKSLRANKARIDASIKANRTRIEKSTLLAPYNGIIDKRTVSEGAVVGASQAVLTVLQQGANEVKVGVPVRLLEQVDLVTPKSVTVAKRHYSVDLVAAGGQVDPVTRTVQLRFALPDNDSLVSGQLAYLNVVETVKEPGYWVPVSAITDGVRGLWNVYAIVAQRDGSFKLERRDVSVRYATEEQAFVRGALQAGEAIVATGMHRYVPGQTVNPSKAHNQ</sequence>
<protein>
    <submittedName>
        <fullName evidence="5">Efflux RND transporter periplasmic adaptor subunit</fullName>
    </submittedName>
</protein>
<proteinExistence type="inferred from homology"/>
<reference evidence="5 6" key="2">
    <citation type="submission" date="2023-12" db="EMBL/GenBank/DDBJ databases">
        <authorList>
            <consortium name="Cladostephus spongiosus"/>
            <person name="Lorente B."/>
            <person name="Cabral C."/>
            <person name="Frias J."/>
            <person name="Faria J."/>
            <person name="Toubarro D."/>
        </authorList>
    </citation>
    <scope>NUCLEOTIDE SEQUENCE [LARGE SCALE GENOMIC DNA]</scope>
    <source>
        <strain evidence="5 6">ZMCS4</strain>
    </source>
</reference>
<feature type="chain" id="PRO_5045176384" evidence="3">
    <location>
        <begin position="32"/>
        <end position="375"/>
    </location>
</feature>
<evidence type="ECO:0000256" key="2">
    <source>
        <dbReference type="SAM" id="Coils"/>
    </source>
</evidence>
<accession>A0ABU7G6T1</accession>
<evidence type="ECO:0000256" key="1">
    <source>
        <dbReference type="ARBA" id="ARBA00009477"/>
    </source>
</evidence>
<dbReference type="Gene3D" id="1.10.287.470">
    <property type="entry name" value="Helix hairpin bin"/>
    <property type="match status" value="1"/>
</dbReference>
<name>A0ABU7G6T1_9ALTE</name>
<keyword evidence="6" id="KW-1185">Reference proteome</keyword>
<dbReference type="Gene3D" id="2.40.30.170">
    <property type="match status" value="1"/>
</dbReference>
<feature type="domain" description="Multidrug resistance protein MdtA-like barrel-sandwich hybrid" evidence="4">
    <location>
        <begin position="74"/>
        <end position="213"/>
    </location>
</feature>
<evidence type="ECO:0000259" key="4">
    <source>
        <dbReference type="Pfam" id="PF25917"/>
    </source>
</evidence>
<dbReference type="Pfam" id="PF25917">
    <property type="entry name" value="BSH_RND"/>
    <property type="match status" value="1"/>
</dbReference>
<dbReference type="SUPFAM" id="SSF111369">
    <property type="entry name" value="HlyD-like secretion proteins"/>
    <property type="match status" value="1"/>
</dbReference>
<dbReference type="Proteomes" id="UP001310248">
    <property type="component" value="Unassembled WGS sequence"/>
</dbReference>
<dbReference type="Gene3D" id="2.40.420.20">
    <property type="match status" value="1"/>
</dbReference>
<dbReference type="InterPro" id="IPR058625">
    <property type="entry name" value="MdtA-like_BSH"/>
</dbReference>
<dbReference type="PANTHER" id="PTHR30469">
    <property type="entry name" value="MULTIDRUG RESISTANCE PROTEIN MDTA"/>
    <property type="match status" value="1"/>
</dbReference>
<keyword evidence="2" id="KW-0175">Coiled coil</keyword>
<comment type="similarity">
    <text evidence="1">Belongs to the membrane fusion protein (MFP) (TC 8.A.1) family.</text>
</comment>
<keyword evidence="3" id="KW-0732">Signal</keyword>
<dbReference type="PANTHER" id="PTHR30469:SF11">
    <property type="entry name" value="BLL4320 PROTEIN"/>
    <property type="match status" value="1"/>
</dbReference>
<dbReference type="RefSeq" id="WP_329776088.1">
    <property type="nucleotide sequence ID" value="NZ_JAYDYW010000011.1"/>
</dbReference>
<organism evidence="5 6">
    <name type="scientific">Agarivorans aestuarii</name>
    <dbReference type="NCBI Taxonomy" id="1563703"/>
    <lineage>
        <taxon>Bacteria</taxon>
        <taxon>Pseudomonadati</taxon>
        <taxon>Pseudomonadota</taxon>
        <taxon>Gammaproteobacteria</taxon>
        <taxon>Alteromonadales</taxon>
        <taxon>Alteromonadaceae</taxon>
        <taxon>Agarivorans</taxon>
    </lineage>
</organism>
<gene>
    <name evidence="5" type="ORF">SNR37_000439</name>
</gene>
<feature type="coiled-coil region" evidence="2">
    <location>
        <begin position="106"/>
        <end position="133"/>
    </location>
</feature>
<dbReference type="InterPro" id="IPR006143">
    <property type="entry name" value="RND_pump_MFP"/>
</dbReference>
<feature type="signal peptide" evidence="3">
    <location>
        <begin position="1"/>
        <end position="31"/>
    </location>
</feature>
<comment type="caution">
    <text evidence="5">The sequence shown here is derived from an EMBL/GenBank/DDBJ whole genome shotgun (WGS) entry which is preliminary data.</text>
</comment>
<dbReference type="EMBL" id="JAYDYW010000011">
    <property type="protein sequence ID" value="MEE1675117.1"/>
    <property type="molecule type" value="Genomic_DNA"/>
</dbReference>
<evidence type="ECO:0000313" key="6">
    <source>
        <dbReference type="Proteomes" id="UP001310248"/>
    </source>
</evidence>